<evidence type="ECO:0000313" key="1">
    <source>
        <dbReference type="EMBL" id="PTX52648.1"/>
    </source>
</evidence>
<dbReference type="EMBL" id="QBKP01000002">
    <property type="protein sequence ID" value="PTX52648.1"/>
    <property type="molecule type" value="Genomic_DNA"/>
</dbReference>
<organism evidence="1 2">
    <name type="scientific">Gemmobacter caeni</name>
    <dbReference type="NCBI Taxonomy" id="589035"/>
    <lineage>
        <taxon>Bacteria</taxon>
        <taxon>Pseudomonadati</taxon>
        <taxon>Pseudomonadota</taxon>
        <taxon>Alphaproteobacteria</taxon>
        <taxon>Rhodobacterales</taxon>
        <taxon>Paracoccaceae</taxon>
        <taxon>Gemmobacter</taxon>
    </lineage>
</organism>
<comment type="caution">
    <text evidence="1">The sequence shown here is derived from an EMBL/GenBank/DDBJ whole genome shotgun (WGS) entry which is preliminary data.</text>
</comment>
<dbReference type="RefSeq" id="WP_108128053.1">
    <property type="nucleotide sequence ID" value="NZ_QBKP01000002.1"/>
</dbReference>
<evidence type="ECO:0000313" key="2">
    <source>
        <dbReference type="Proteomes" id="UP000244224"/>
    </source>
</evidence>
<dbReference type="Proteomes" id="UP000244224">
    <property type="component" value="Unassembled WGS sequence"/>
</dbReference>
<protein>
    <submittedName>
        <fullName evidence="1">Uncharacterized protein</fullName>
    </submittedName>
</protein>
<accession>A0A2T6B9E5</accession>
<proteinExistence type="predicted"/>
<name>A0A2T6B9E5_9RHOB</name>
<keyword evidence="2" id="KW-1185">Reference proteome</keyword>
<reference evidence="1 2" key="1">
    <citation type="submission" date="2018-04" db="EMBL/GenBank/DDBJ databases">
        <title>Genomic Encyclopedia of Archaeal and Bacterial Type Strains, Phase II (KMG-II): from individual species to whole genera.</title>
        <authorList>
            <person name="Goeker M."/>
        </authorList>
    </citation>
    <scope>NUCLEOTIDE SEQUENCE [LARGE SCALE GENOMIC DNA]</scope>
    <source>
        <strain evidence="1 2">DSM 21823</strain>
    </source>
</reference>
<gene>
    <name evidence="1" type="ORF">C8N34_102466</name>
</gene>
<dbReference type="AlphaFoldDB" id="A0A2T6B9E5"/>
<sequence>MAKFQITLDVEVPDGATPGPEHLYAVLEGALDAAAKDPSELLAQIRQAEPGRDWVIRSETGPGLILTDQGTWFACTPETVPDTALHGADAGQMIALKEGQIWCRRDLISGEAVIADLHSDDRFIDLQVDIRPFLETATADEINELIAEDWAYAESADRVAYALEAAGDPAANRLFWYLGLNPRGIGNEQVGFGLRAEGGDALRWLSENRAEIISHLDIEEGPDGP</sequence>